<evidence type="ECO:0000256" key="5">
    <source>
        <dbReference type="ARBA" id="ARBA00022889"/>
    </source>
</evidence>
<evidence type="ECO:0000256" key="10">
    <source>
        <dbReference type="PROSITE-ProRule" id="PRU00803"/>
    </source>
</evidence>
<keyword evidence="4" id="KW-0677">Repeat</keyword>
<name>A0A8X8BV56_POLSE</name>
<dbReference type="InterPro" id="IPR048286">
    <property type="entry name" value="Integrin_alpha_Ig-like_3"/>
</dbReference>
<dbReference type="GO" id="GO:0098609">
    <property type="term" value="P:cell-cell adhesion"/>
    <property type="evidence" value="ECO:0007669"/>
    <property type="project" value="TreeGrafter"/>
</dbReference>
<evidence type="ECO:0000256" key="11">
    <source>
        <dbReference type="RuleBase" id="RU003762"/>
    </source>
</evidence>
<evidence type="ECO:0000256" key="1">
    <source>
        <dbReference type="ARBA" id="ARBA00004479"/>
    </source>
</evidence>
<keyword evidence="7 11" id="KW-0472">Membrane</keyword>
<comment type="subcellular location">
    <subcellularLocation>
        <location evidence="1 11">Membrane</location>
        <topology evidence="1 11">Single-pass type I membrane protein</topology>
    </subcellularLocation>
</comment>
<gene>
    <name evidence="15" type="primary">Itgav_0</name>
    <name evidence="15" type="ORF">GTO96_0014366</name>
</gene>
<keyword evidence="5 11" id="KW-0130">Cell adhesion</keyword>
<evidence type="ECO:0000259" key="14">
    <source>
        <dbReference type="Pfam" id="PF20806"/>
    </source>
</evidence>
<feature type="repeat" description="FG-GAP" evidence="10">
    <location>
        <begin position="120"/>
        <end position="185"/>
    </location>
</feature>
<dbReference type="PANTHER" id="PTHR23220:SF3">
    <property type="entry name" value="INTEGRIN ALPHA-5"/>
    <property type="match status" value="1"/>
</dbReference>
<evidence type="ECO:0000313" key="15">
    <source>
        <dbReference type="EMBL" id="KAG2467652.1"/>
    </source>
</evidence>
<comment type="similarity">
    <text evidence="2 11">Belongs to the integrin alpha chain family.</text>
</comment>
<feature type="transmembrane region" description="Helical" evidence="11">
    <location>
        <begin position="654"/>
        <end position="674"/>
    </location>
</feature>
<dbReference type="Gene3D" id="2.60.40.1530">
    <property type="entry name" value="ntegrin, alpha v. Chain A, domain 4"/>
    <property type="match status" value="1"/>
</dbReference>
<dbReference type="GO" id="GO:0008305">
    <property type="term" value="C:integrin complex"/>
    <property type="evidence" value="ECO:0007669"/>
    <property type="project" value="InterPro"/>
</dbReference>
<accession>A0A8X8BV56</accession>
<evidence type="ECO:0000313" key="16">
    <source>
        <dbReference type="Proteomes" id="UP000886611"/>
    </source>
</evidence>
<dbReference type="SUPFAM" id="SSF69179">
    <property type="entry name" value="Integrin domains"/>
    <property type="match status" value="3"/>
</dbReference>
<dbReference type="Pfam" id="PF01839">
    <property type="entry name" value="FG-GAP"/>
    <property type="match status" value="2"/>
</dbReference>
<evidence type="ECO:0000256" key="3">
    <source>
        <dbReference type="ARBA" id="ARBA00022729"/>
    </source>
</evidence>
<dbReference type="InterPro" id="IPR013649">
    <property type="entry name" value="Integrin_alpha_Ig-like_1"/>
</dbReference>
<evidence type="ECO:0000256" key="9">
    <source>
        <dbReference type="ARBA" id="ARBA00023180"/>
    </source>
</evidence>
<feature type="region of interest" description="Disordered" evidence="12">
    <location>
        <begin position="1"/>
        <end position="23"/>
    </location>
</feature>
<dbReference type="GO" id="GO:0007229">
    <property type="term" value="P:integrin-mediated signaling pathway"/>
    <property type="evidence" value="ECO:0007669"/>
    <property type="project" value="UniProtKB-KW"/>
</dbReference>
<keyword evidence="9" id="KW-0325">Glycoprotein</keyword>
<proteinExistence type="inferred from homology"/>
<feature type="non-terminal residue" evidence="15">
    <location>
        <position position="1066"/>
    </location>
</feature>
<dbReference type="Pfam" id="PF08441">
    <property type="entry name" value="Integrin_A_Ig_1"/>
    <property type="match status" value="1"/>
</dbReference>
<feature type="repeat" description="FG-GAP" evidence="10">
    <location>
        <begin position="186"/>
        <end position="245"/>
    </location>
</feature>
<dbReference type="PRINTS" id="PR01185">
    <property type="entry name" value="INTEGRINA"/>
</dbReference>
<dbReference type="GO" id="GO:0001525">
    <property type="term" value="P:angiogenesis"/>
    <property type="evidence" value="ECO:0007669"/>
    <property type="project" value="TreeGrafter"/>
</dbReference>
<dbReference type="Pfam" id="PF20806">
    <property type="entry name" value="Integrin_A_Ig_3"/>
    <property type="match status" value="1"/>
</dbReference>
<feature type="region of interest" description="Disordered" evidence="12">
    <location>
        <begin position="1010"/>
        <end position="1030"/>
    </location>
</feature>
<feature type="non-terminal residue" evidence="15">
    <location>
        <position position="1"/>
    </location>
</feature>
<comment type="caution">
    <text evidence="15">The sequence shown here is derived from an EMBL/GenBank/DDBJ whole genome shotgun (WGS) entry which is preliminary data.</text>
</comment>
<feature type="region of interest" description="Disordered" evidence="12">
    <location>
        <begin position="721"/>
        <end position="750"/>
    </location>
</feature>
<dbReference type="Gene3D" id="2.130.10.130">
    <property type="entry name" value="Integrin alpha, N-terminal"/>
    <property type="match status" value="2"/>
</dbReference>
<dbReference type="SUPFAM" id="SSF69318">
    <property type="entry name" value="Integrin alpha N-terminal domain"/>
    <property type="match status" value="1"/>
</dbReference>
<evidence type="ECO:0000256" key="6">
    <source>
        <dbReference type="ARBA" id="ARBA00023037"/>
    </source>
</evidence>
<dbReference type="GO" id="GO:0007160">
    <property type="term" value="P:cell-matrix adhesion"/>
    <property type="evidence" value="ECO:0007669"/>
    <property type="project" value="TreeGrafter"/>
</dbReference>
<evidence type="ECO:0000256" key="12">
    <source>
        <dbReference type="SAM" id="MobiDB-lite"/>
    </source>
</evidence>
<dbReference type="PANTHER" id="PTHR23220">
    <property type="entry name" value="INTEGRIN ALPHA"/>
    <property type="match status" value="1"/>
</dbReference>
<organism evidence="15 16">
    <name type="scientific">Polypterus senegalus</name>
    <name type="common">Senegal bichir</name>
    <dbReference type="NCBI Taxonomy" id="55291"/>
    <lineage>
        <taxon>Eukaryota</taxon>
        <taxon>Metazoa</taxon>
        <taxon>Chordata</taxon>
        <taxon>Craniata</taxon>
        <taxon>Vertebrata</taxon>
        <taxon>Euteleostomi</taxon>
        <taxon>Actinopterygii</taxon>
        <taxon>Polypteriformes</taxon>
        <taxon>Polypteridae</taxon>
        <taxon>Polypterus</taxon>
    </lineage>
</organism>
<dbReference type="GO" id="GO:0033627">
    <property type="term" value="P:cell adhesion mediated by integrin"/>
    <property type="evidence" value="ECO:0007669"/>
    <property type="project" value="TreeGrafter"/>
</dbReference>
<dbReference type="GO" id="GO:0005178">
    <property type="term" value="F:integrin binding"/>
    <property type="evidence" value="ECO:0007669"/>
    <property type="project" value="TreeGrafter"/>
</dbReference>
<evidence type="ECO:0000256" key="2">
    <source>
        <dbReference type="ARBA" id="ARBA00008054"/>
    </source>
</evidence>
<keyword evidence="16" id="KW-1185">Reference proteome</keyword>
<feature type="domain" description="Integrin alpha third immunoglobulin-like" evidence="14">
    <location>
        <begin position="498"/>
        <end position="593"/>
    </location>
</feature>
<dbReference type="InterPro" id="IPR013517">
    <property type="entry name" value="FG-GAP"/>
</dbReference>
<dbReference type="AlphaFoldDB" id="A0A8X8BV56"/>
<evidence type="ECO:0000256" key="4">
    <source>
        <dbReference type="ARBA" id="ARBA00022737"/>
    </source>
</evidence>
<feature type="compositionally biased region" description="Polar residues" evidence="12">
    <location>
        <begin position="11"/>
        <end position="20"/>
    </location>
</feature>
<dbReference type="Proteomes" id="UP000886611">
    <property type="component" value="Unassembled WGS sequence"/>
</dbReference>
<dbReference type="InterPro" id="IPR013519">
    <property type="entry name" value="Int_alpha_beta-p"/>
</dbReference>
<sequence>MCPPAGRTGVAASTTSTQANGKGGGLEMKWFSVLVGAPKANTSQPNITEGGAVFFCPWNQHQHANSSCQSLDFDTKGNDFRMVGSTSQQMEFKSHQWFGATVRSHGDSILVAILNGTNIKTVSNISGTQMGAYFGYAVAVTDVNSDGFDDLLVGAPMFMVKGPNGQFEEVGQVSVYLQDGPLSFNSDPQVLTGTQVYGRFGSSIAPLGDLNQDGYNDVALGCPFGGEHQQGVVYIYNGHAGGLMGTPSQVLIGQWASTNLPPSFGFAIRGNKDLDENGYPAFSVDLQLDQRKQKGAVRRVNFLSNRQPSLQQTISVQNGAAETCREMKVYLKDESEFRDKLSSIYVTLNFTLDSQAPADRHGLQPILNYQTQQLIEQKVQILLDCGEDNICVPDLKLAVHGDRKEVYLGDDNSLTLTFNARNEGEGGAYEAELYVVPPPESEYIGIVRNNEASNALIANKREDLFKVLIPFSPQLWGGLRFKVPHLKDKKRTVQFEFQIRRASHPENVIFPLVNWKATKNPEMEQDIGPLVQHVYEMTNKGPSLISHTLLKVNCPVKLHSHHLLYPVEIITQGPLNCSTNTSINPFQVKLVSRPPACVASFLVGFGCKPLEDFFFDTPLLQCFILLDPTACKKGLLWCYKGTSTGMDASQHSTFLIVILVLMLLFLAGVALLLLNHCRQKCLKKRHKEAPSSMKVFLKDQTTSTSNLRAVLSMLGVQSGVQNRDSQTSPIGAAGRRAQRESFDGSNEATCTSSTLTSRNQHFESIHAKQEELGPSQELLVDGDCEQSSSVFFWKQENEQSLMSGIRRIVGSTLTPESILAGQQQLKASTLAHLKRLSSSMKSDASPEELPVPVESPVVGVSQCQNQRTSSLPRDLSYYAAGGSRVQLISYEAPDSPYNNQKSSLGGLEEHGQRNFAKPYLVPAFGFPESSSVPSTLSRPRPCAGRVEEGGQTLSEQSLLERAKASCFFQPRAWFISWSNAPKVEFLQQQEHVGSRDSGVDIFESRHQRQGEIPATGQDGNPSGIHTRPVELEISPREAVEKLGTVESGSKRSLWQKREDRPLIVIN</sequence>
<dbReference type="InterPro" id="IPR028994">
    <property type="entry name" value="Integrin_alpha_N"/>
</dbReference>
<evidence type="ECO:0000256" key="7">
    <source>
        <dbReference type="ARBA" id="ARBA00023136"/>
    </source>
</evidence>
<keyword evidence="11" id="KW-0812">Transmembrane</keyword>
<keyword evidence="3" id="KW-0732">Signal</keyword>
<dbReference type="InterPro" id="IPR032695">
    <property type="entry name" value="Integrin_dom_sf"/>
</dbReference>
<evidence type="ECO:0000259" key="13">
    <source>
        <dbReference type="Pfam" id="PF08441"/>
    </source>
</evidence>
<dbReference type="InterPro" id="IPR000413">
    <property type="entry name" value="Integrin_alpha"/>
</dbReference>
<evidence type="ECO:0000256" key="8">
    <source>
        <dbReference type="ARBA" id="ARBA00023170"/>
    </source>
</evidence>
<dbReference type="GO" id="GO:0009897">
    <property type="term" value="C:external side of plasma membrane"/>
    <property type="evidence" value="ECO:0007669"/>
    <property type="project" value="TreeGrafter"/>
</dbReference>
<keyword evidence="6 11" id="KW-0401">Integrin</keyword>
<dbReference type="PROSITE" id="PS51470">
    <property type="entry name" value="FG_GAP"/>
    <property type="match status" value="2"/>
</dbReference>
<keyword evidence="8 11" id="KW-0675">Receptor</keyword>
<protein>
    <submittedName>
        <fullName evidence="15">ITAV protein</fullName>
    </submittedName>
</protein>
<dbReference type="EMBL" id="JAATIS010000485">
    <property type="protein sequence ID" value="KAG2467652.1"/>
    <property type="molecule type" value="Genomic_DNA"/>
</dbReference>
<keyword evidence="11" id="KW-1133">Transmembrane helix</keyword>
<dbReference type="SMART" id="SM00191">
    <property type="entry name" value="Int_alpha"/>
    <property type="match status" value="2"/>
</dbReference>
<reference evidence="15 16" key="1">
    <citation type="journal article" date="2021" name="Cell">
        <title>Tracing the genetic footprints of vertebrate landing in non-teleost ray-finned fishes.</title>
        <authorList>
            <person name="Bi X."/>
            <person name="Wang K."/>
            <person name="Yang L."/>
            <person name="Pan H."/>
            <person name="Jiang H."/>
            <person name="Wei Q."/>
            <person name="Fang M."/>
            <person name="Yu H."/>
            <person name="Zhu C."/>
            <person name="Cai Y."/>
            <person name="He Y."/>
            <person name="Gan X."/>
            <person name="Zeng H."/>
            <person name="Yu D."/>
            <person name="Zhu Y."/>
            <person name="Jiang H."/>
            <person name="Qiu Q."/>
            <person name="Yang H."/>
            <person name="Zhang Y.E."/>
            <person name="Wang W."/>
            <person name="Zhu M."/>
            <person name="He S."/>
            <person name="Zhang G."/>
        </authorList>
    </citation>
    <scope>NUCLEOTIDE SEQUENCE [LARGE SCALE GENOMIC DNA]</scope>
    <source>
        <strain evidence="15">Bchr_013</strain>
    </source>
</reference>
<feature type="domain" description="Integrin alpha first immunoglubulin-like" evidence="13">
    <location>
        <begin position="267"/>
        <end position="384"/>
    </location>
</feature>